<dbReference type="AlphaFoldDB" id="A0A381WHD6"/>
<proteinExistence type="predicted"/>
<name>A0A381WHD6_9ZZZZ</name>
<dbReference type="EMBL" id="UINC01011804">
    <property type="protein sequence ID" value="SVA51862.1"/>
    <property type="molecule type" value="Genomic_DNA"/>
</dbReference>
<gene>
    <name evidence="1" type="ORF">METZ01_LOCUS104716</name>
</gene>
<organism evidence="1">
    <name type="scientific">marine metagenome</name>
    <dbReference type="NCBI Taxonomy" id="408172"/>
    <lineage>
        <taxon>unclassified sequences</taxon>
        <taxon>metagenomes</taxon>
        <taxon>ecological metagenomes</taxon>
    </lineage>
</organism>
<sequence length="33" mass="3949">MSRAKADRDLNTKITWDNRSEVNDIKKGWSYHL</sequence>
<evidence type="ECO:0000313" key="1">
    <source>
        <dbReference type="EMBL" id="SVA51862.1"/>
    </source>
</evidence>
<protein>
    <submittedName>
        <fullName evidence="1">Uncharacterized protein</fullName>
    </submittedName>
</protein>
<accession>A0A381WHD6</accession>
<reference evidence="1" key="1">
    <citation type="submission" date="2018-05" db="EMBL/GenBank/DDBJ databases">
        <authorList>
            <person name="Lanie J.A."/>
            <person name="Ng W.-L."/>
            <person name="Kazmierczak K.M."/>
            <person name="Andrzejewski T.M."/>
            <person name="Davidsen T.M."/>
            <person name="Wayne K.J."/>
            <person name="Tettelin H."/>
            <person name="Glass J.I."/>
            <person name="Rusch D."/>
            <person name="Podicherti R."/>
            <person name="Tsui H.-C.T."/>
            <person name="Winkler M.E."/>
        </authorList>
    </citation>
    <scope>NUCLEOTIDE SEQUENCE</scope>
</reference>